<keyword evidence="2" id="KW-0012">Acyltransferase</keyword>
<proteinExistence type="predicted"/>
<dbReference type="Pfam" id="PF00583">
    <property type="entry name" value="Acetyltransf_1"/>
    <property type="match status" value="1"/>
</dbReference>
<evidence type="ECO:0000313" key="5">
    <source>
        <dbReference type="Proteomes" id="UP000515511"/>
    </source>
</evidence>
<organism evidence="4 5">
    <name type="scientific">Leifsonia shinshuensis</name>
    <dbReference type="NCBI Taxonomy" id="150026"/>
    <lineage>
        <taxon>Bacteria</taxon>
        <taxon>Bacillati</taxon>
        <taxon>Actinomycetota</taxon>
        <taxon>Actinomycetes</taxon>
        <taxon>Micrococcales</taxon>
        <taxon>Microbacteriaceae</taxon>
        <taxon>Leifsonia</taxon>
    </lineage>
</organism>
<evidence type="ECO:0000256" key="1">
    <source>
        <dbReference type="ARBA" id="ARBA00022679"/>
    </source>
</evidence>
<name>A0A7G6YET2_9MICO</name>
<dbReference type="InterPro" id="IPR000182">
    <property type="entry name" value="GNAT_dom"/>
</dbReference>
<gene>
    <name evidence="4" type="ORF">F1C12_19025</name>
</gene>
<dbReference type="Proteomes" id="UP000515511">
    <property type="component" value="Chromosome"/>
</dbReference>
<reference evidence="5" key="1">
    <citation type="submission" date="2019-09" db="EMBL/GenBank/DDBJ databases">
        <title>Antimicrobial potential of Antarctic Bacteria.</title>
        <authorList>
            <person name="Benaud N."/>
            <person name="Edwards R.J."/>
            <person name="Ferrari B.C."/>
        </authorList>
    </citation>
    <scope>NUCLEOTIDE SEQUENCE [LARGE SCALE GENOMIC DNA]</scope>
    <source>
        <strain evidence="5">INR9</strain>
    </source>
</reference>
<dbReference type="Gene3D" id="3.40.630.30">
    <property type="match status" value="1"/>
</dbReference>
<dbReference type="CDD" id="cd04301">
    <property type="entry name" value="NAT_SF"/>
    <property type="match status" value="1"/>
</dbReference>
<dbReference type="InterPro" id="IPR016181">
    <property type="entry name" value="Acyl_CoA_acyltransferase"/>
</dbReference>
<evidence type="ECO:0000313" key="4">
    <source>
        <dbReference type="EMBL" id="QNE36997.1"/>
    </source>
</evidence>
<dbReference type="AlphaFoldDB" id="A0A7G6YET2"/>
<evidence type="ECO:0000256" key="2">
    <source>
        <dbReference type="ARBA" id="ARBA00023315"/>
    </source>
</evidence>
<protein>
    <submittedName>
        <fullName evidence="4">GNAT family N-acetyltransferase</fullName>
    </submittedName>
</protein>
<dbReference type="InterPro" id="IPR050832">
    <property type="entry name" value="Bact_Acetyltransf"/>
</dbReference>
<feature type="domain" description="N-acetyltransferase" evidence="3">
    <location>
        <begin position="4"/>
        <end position="151"/>
    </location>
</feature>
<dbReference type="PANTHER" id="PTHR43877">
    <property type="entry name" value="AMINOALKYLPHOSPHONATE N-ACETYLTRANSFERASE-RELATED-RELATED"/>
    <property type="match status" value="1"/>
</dbReference>
<dbReference type="GO" id="GO:0016747">
    <property type="term" value="F:acyltransferase activity, transferring groups other than amino-acyl groups"/>
    <property type="evidence" value="ECO:0007669"/>
    <property type="project" value="InterPro"/>
</dbReference>
<sequence length="158" mass="16862">MDGIGFEQATVENVAAIEALVHEAYGPYVARLGVTPAPLTADYTAIVAEGRAVLARRDGQVVGLLISALHSGYMEVENIAVAAGERGTGLGSRLLDLADGQARAAGVTEVRLYTNAGMTENVAYYPRRGFRETGRRESGGFDRVFFARTVGPRRTSQD</sequence>
<dbReference type="EMBL" id="CP043641">
    <property type="protein sequence ID" value="QNE36997.1"/>
    <property type="molecule type" value="Genomic_DNA"/>
</dbReference>
<dbReference type="KEGG" id="lse:F1C12_19025"/>
<dbReference type="PROSITE" id="PS51186">
    <property type="entry name" value="GNAT"/>
    <property type="match status" value="1"/>
</dbReference>
<dbReference type="PANTHER" id="PTHR43877:SF2">
    <property type="entry name" value="AMINOALKYLPHOSPHONATE N-ACETYLTRANSFERASE-RELATED"/>
    <property type="match status" value="1"/>
</dbReference>
<dbReference type="RefSeq" id="WP_185276424.1">
    <property type="nucleotide sequence ID" value="NZ_CP043641.1"/>
</dbReference>
<evidence type="ECO:0000259" key="3">
    <source>
        <dbReference type="PROSITE" id="PS51186"/>
    </source>
</evidence>
<accession>A0A7G6YET2</accession>
<keyword evidence="1 4" id="KW-0808">Transferase</keyword>
<dbReference type="SUPFAM" id="SSF55729">
    <property type="entry name" value="Acyl-CoA N-acyltransferases (Nat)"/>
    <property type="match status" value="1"/>
</dbReference>